<proteinExistence type="predicted"/>
<feature type="region of interest" description="Disordered" evidence="1">
    <location>
        <begin position="124"/>
        <end position="153"/>
    </location>
</feature>
<evidence type="ECO:0000256" key="1">
    <source>
        <dbReference type="SAM" id="MobiDB-lite"/>
    </source>
</evidence>
<keyword evidence="4" id="KW-1185">Reference proteome</keyword>
<dbReference type="AlphaFoldDB" id="A0A812YSR3"/>
<evidence type="ECO:0000256" key="2">
    <source>
        <dbReference type="SAM" id="SignalP"/>
    </source>
</evidence>
<evidence type="ECO:0000313" key="3">
    <source>
        <dbReference type="EMBL" id="CAE7794180.1"/>
    </source>
</evidence>
<feature type="compositionally biased region" description="Low complexity" evidence="1">
    <location>
        <begin position="180"/>
        <end position="192"/>
    </location>
</feature>
<accession>A0A812YSR3</accession>
<feature type="non-terminal residue" evidence="3">
    <location>
        <position position="244"/>
    </location>
</feature>
<feature type="signal peptide" evidence="2">
    <location>
        <begin position="1"/>
        <end position="19"/>
    </location>
</feature>
<sequence length="244" mass="25610">MSFRFFLLAWLTFLLRCSAQGGFSGVWHLVDALSVVCPAGKGSATVTIEKPTSSEYEPHIFTIFRTAKSSVSLSFIAKDATGKMVADQSNGITLHAGTYRRLSGLGSEDTNVSARELWGMRRRMSSGSRRRTGGGGGGGINLNPTTWFSPRRRISTPTYPAASTGFGSPRRRIAAPAAAGAGAAGAAGPYGSPRRRGIMAPAPGPAGGYGLSPRRRSSASAATGYGYSSVRRRRTYIAGGSSSY</sequence>
<dbReference type="Proteomes" id="UP000601435">
    <property type="component" value="Unassembled WGS sequence"/>
</dbReference>
<feature type="chain" id="PRO_5032845000" evidence="2">
    <location>
        <begin position="20"/>
        <end position="244"/>
    </location>
</feature>
<dbReference type="EMBL" id="CAJNJA010043485">
    <property type="protein sequence ID" value="CAE7794180.1"/>
    <property type="molecule type" value="Genomic_DNA"/>
</dbReference>
<feature type="region of interest" description="Disordered" evidence="1">
    <location>
        <begin position="180"/>
        <end position="225"/>
    </location>
</feature>
<comment type="caution">
    <text evidence="3">The sequence shown here is derived from an EMBL/GenBank/DDBJ whole genome shotgun (WGS) entry which is preliminary data.</text>
</comment>
<gene>
    <name evidence="3" type="primary">Eif3a</name>
    <name evidence="3" type="ORF">SNEC2469_LOCUS23364</name>
</gene>
<keyword evidence="2" id="KW-0732">Signal</keyword>
<name>A0A812YSR3_9DINO</name>
<dbReference type="OrthoDB" id="10388925at2759"/>
<organism evidence="3 4">
    <name type="scientific">Symbiodinium necroappetens</name>
    <dbReference type="NCBI Taxonomy" id="1628268"/>
    <lineage>
        <taxon>Eukaryota</taxon>
        <taxon>Sar</taxon>
        <taxon>Alveolata</taxon>
        <taxon>Dinophyceae</taxon>
        <taxon>Suessiales</taxon>
        <taxon>Symbiodiniaceae</taxon>
        <taxon>Symbiodinium</taxon>
    </lineage>
</organism>
<reference evidence="3" key="1">
    <citation type="submission" date="2021-02" db="EMBL/GenBank/DDBJ databases">
        <authorList>
            <person name="Dougan E. K."/>
            <person name="Rhodes N."/>
            <person name="Thang M."/>
            <person name="Chan C."/>
        </authorList>
    </citation>
    <scope>NUCLEOTIDE SEQUENCE</scope>
</reference>
<protein>
    <submittedName>
        <fullName evidence="3">Eif3a protein</fullName>
    </submittedName>
</protein>
<evidence type="ECO:0000313" key="4">
    <source>
        <dbReference type="Proteomes" id="UP000601435"/>
    </source>
</evidence>